<feature type="domain" description="Saccharopine dehydrogenase NADP binding" evidence="2">
    <location>
        <begin position="25"/>
        <end position="155"/>
    </location>
</feature>
<dbReference type="Proteomes" id="UP000316706">
    <property type="component" value="Unassembled WGS sequence"/>
</dbReference>
<keyword evidence="4" id="KW-1185">Reference proteome</keyword>
<dbReference type="OrthoDB" id="4369409at2"/>
<sequence>MTADRQRGPDRRDRPHDTTRPYDLVLFGATGFTGALTAEYLAEHADAGTRWALAGRNRAKLTAVRDRLAELNPECADLPLLHADTGDAASIEEVANSARVIITTVGPYVKYGEPLVAACARAGTDYVDLTGEPTFVDRMYVKYHAEAERSGARIVHACGFDSVPHDLGVYYTVKQLPEGVPLHVEGFLRVRADASGGTLHSAIGMFADPAGMVRAERERRRAEPPPAGRRVRVSRRATPKARVGGGWTLPLPTIDPQIIVRSAAALDRYGPDFSYGHYLAVRRLATAAGMAAGAGALVGLSALPPTRNLLLRLRTPGEGPSAEQRARNWFSVKFVGEGGGERVVTEVAGGDPGYGETAKMLAESALCLAHDDLPETAGQVTTAAAMGDALIERLTGAGIAFRVLSTDKVLSSGRGLGSG</sequence>
<name>A0A543IC74_9ACTN</name>
<proteinExistence type="predicted"/>
<dbReference type="PANTHER" id="PTHR12286:SF5">
    <property type="entry name" value="SACCHAROPINE DEHYDROGENASE-LIKE OXIDOREDUCTASE"/>
    <property type="match status" value="1"/>
</dbReference>
<dbReference type="GO" id="GO:0009247">
    <property type="term" value="P:glycolipid biosynthetic process"/>
    <property type="evidence" value="ECO:0007669"/>
    <property type="project" value="TreeGrafter"/>
</dbReference>
<dbReference type="RefSeq" id="WP_141967477.1">
    <property type="nucleotide sequence ID" value="NZ_VFPO01000001.1"/>
</dbReference>
<evidence type="ECO:0000313" key="3">
    <source>
        <dbReference type="EMBL" id="TQM68183.1"/>
    </source>
</evidence>
<dbReference type="InterPro" id="IPR051276">
    <property type="entry name" value="Saccharopine_DH-like_oxidrdct"/>
</dbReference>
<organism evidence="3 4">
    <name type="scientific">Actinomadura hallensis</name>
    <dbReference type="NCBI Taxonomy" id="337895"/>
    <lineage>
        <taxon>Bacteria</taxon>
        <taxon>Bacillati</taxon>
        <taxon>Actinomycetota</taxon>
        <taxon>Actinomycetes</taxon>
        <taxon>Streptosporangiales</taxon>
        <taxon>Thermomonosporaceae</taxon>
        <taxon>Actinomadura</taxon>
    </lineage>
</organism>
<dbReference type="Pfam" id="PF03435">
    <property type="entry name" value="Sacchrp_dh_NADP"/>
    <property type="match status" value="1"/>
</dbReference>
<dbReference type="InterPro" id="IPR036291">
    <property type="entry name" value="NAD(P)-bd_dom_sf"/>
</dbReference>
<protein>
    <submittedName>
        <fullName evidence="3">Short subunit dehydrogenase-like uncharacterized protein</fullName>
    </submittedName>
</protein>
<reference evidence="3 4" key="1">
    <citation type="submission" date="2019-06" db="EMBL/GenBank/DDBJ databases">
        <title>Sequencing the genomes of 1000 actinobacteria strains.</title>
        <authorList>
            <person name="Klenk H.-P."/>
        </authorList>
    </citation>
    <scope>NUCLEOTIDE SEQUENCE [LARGE SCALE GENOMIC DNA]</scope>
    <source>
        <strain evidence="3 4">DSM 45043</strain>
    </source>
</reference>
<dbReference type="InterPro" id="IPR005097">
    <property type="entry name" value="Sacchrp_dh_NADP-bd"/>
</dbReference>
<comment type="caution">
    <text evidence="3">The sequence shown here is derived from an EMBL/GenBank/DDBJ whole genome shotgun (WGS) entry which is preliminary data.</text>
</comment>
<feature type="region of interest" description="Disordered" evidence="1">
    <location>
        <begin position="1"/>
        <end position="20"/>
    </location>
</feature>
<feature type="region of interest" description="Disordered" evidence="1">
    <location>
        <begin position="216"/>
        <end position="237"/>
    </location>
</feature>
<dbReference type="EMBL" id="VFPO01000001">
    <property type="protein sequence ID" value="TQM68183.1"/>
    <property type="molecule type" value="Genomic_DNA"/>
</dbReference>
<evidence type="ECO:0000256" key="1">
    <source>
        <dbReference type="SAM" id="MobiDB-lite"/>
    </source>
</evidence>
<dbReference type="PANTHER" id="PTHR12286">
    <property type="entry name" value="SACCHAROPINE DEHYDROGENASE-LIKE OXIDOREDUCTASE"/>
    <property type="match status" value="1"/>
</dbReference>
<evidence type="ECO:0000313" key="4">
    <source>
        <dbReference type="Proteomes" id="UP000316706"/>
    </source>
</evidence>
<gene>
    <name evidence="3" type="ORF">FHX41_1819</name>
</gene>
<evidence type="ECO:0000259" key="2">
    <source>
        <dbReference type="Pfam" id="PF03435"/>
    </source>
</evidence>
<dbReference type="AlphaFoldDB" id="A0A543IC74"/>
<dbReference type="GO" id="GO:0005886">
    <property type="term" value="C:plasma membrane"/>
    <property type="evidence" value="ECO:0007669"/>
    <property type="project" value="TreeGrafter"/>
</dbReference>
<dbReference type="Gene3D" id="3.40.50.720">
    <property type="entry name" value="NAD(P)-binding Rossmann-like Domain"/>
    <property type="match status" value="1"/>
</dbReference>
<accession>A0A543IC74</accession>
<dbReference type="SUPFAM" id="SSF51735">
    <property type="entry name" value="NAD(P)-binding Rossmann-fold domains"/>
    <property type="match status" value="1"/>
</dbReference>